<proteinExistence type="predicted"/>
<reference evidence="1" key="1">
    <citation type="submission" date="2020-05" db="EMBL/GenBank/DDBJ databases">
        <authorList>
            <person name="Chiriac C."/>
            <person name="Salcher M."/>
            <person name="Ghai R."/>
            <person name="Kavagutti S V."/>
        </authorList>
    </citation>
    <scope>NUCLEOTIDE SEQUENCE</scope>
</reference>
<name>A0A6J5QNI0_9CAUD</name>
<evidence type="ECO:0000313" key="1">
    <source>
        <dbReference type="EMBL" id="CAB4182345.1"/>
    </source>
</evidence>
<protein>
    <submittedName>
        <fullName evidence="1">Uncharacterized protein</fullName>
    </submittedName>
</protein>
<sequence>MGRADYLLLGDNNAVCYQCGRKRKSSTLLKHWQGYWVCPEHWETRQPQDFVRNVEDIQTPPWAQPMPANL</sequence>
<accession>A0A6J5QNI0</accession>
<organism evidence="1">
    <name type="scientific">uncultured Caudovirales phage</name>
    <dbReference type="NCBI Taxonomy" id="2100421"/>
    <lineage>
        <taxon>Viruses</taxon>
        <taxon>Duplodnaviria</taxon>
        <taxon>Heunggongvirae</taxon>
        <taxon>Uroviricota</taxon>
        <taxon>Caudoviricetes</taxon>
        <taxon>Peduoviridae</taxon>
        <taxon>Maltschvirus</taxon>
        <taxon>Maltschvirus maltsch</taxon>
    </lineage>
</organism>
<feature type="non-terminal residue" evidence="1">
    <location>
        <position position="70"/>
    </location>
</feature>
<gene>
    <name evidence="1" type="ORF">UFOVP1079_1</name>
</gene>
<dbReference type="EMBL" id="LR797037">
    <property type="protein sequence ID" value="CAB4182345.1"/>
    <property type="molecule type" value="Genomic_DNA"/>
</dbReference>